<dbReference type="PANTHER" id="PTHR12203">
    <property type="entry name" value="KDEL LYS-ASP-GLU-LEU CONTAINING - RELATED"/>
    <property type="match status" value="1"/>
</dbReference>
<keyword evidence="4" id="KW-0808">Transferase</keyword>
<evidence type="ECO:0000313" key="5">
    <source>
        <dbReference type="Proteomes" id="UP000199069"/>
    </source>
</evidence>
<feature type="domain" description="Glycosyl transferase CAP10" evidence="3">
    <location>
        <begin position="455"/>
        <end position="740"/>
    </location>
</feature>
<dbReference type="Proteomes" id="UP000199069">
    <property type="component" value="Unassembled WGS sequence"/>
</dbReference>
<gene>
    <name evidence="4" type="primary">FGENESH: predicted gene_12.217</name>
    <name evidence="4" type="ORF">BN2166_0060570</name>
</gene>
<feature type="compositionally biased region" description="Polar residues" evidence="1">
    <location>
        <begin position="12"/>
        <end position="26"/>
    </location>
</feature>
<proteinExistence type="predicted"/>
<dbReference type="Pfam" id="PF05686">
    <property type="entry name" value="Glyco_transf_90"/>
    <property type="match status" value="1"/>
</dbReference>
<feature type="transmembrane region" description="Helical" evidence="2">
    <location>
        <begin position="157"/>
        <end position="179"/>
    </location>
</feature>
<dbReference type="PANTHER" id="PTHR12203:SF118">
    <property type="entry name" value="BETA-1,2-XYLOSYLTRANSFERASE 1"/>
    <property type="match status" value="1"/>
</dbReference>
<keyword evidence="2" id="KW-1133">Transmembrane helix</keyword>
<accession>A0A0K3CSM7</accession>
<feature type="compositionally biased region" description="Polar residues" evidence="1">
    <location>
        <begin position="101"/>
        <end position="114"/>
    </location>
</feature>
<dbReference type="InterPro" id="IPR051091">
    <property type="entry name" value="O-Glucosyltr/Glycosyltrsf_90"/>
</dbReference>
<sequence length="758" mass="85149">MQHRQAFKVVPSTPNFTVDSSESPFSTLPPDAQLPHAPSPPSFVHDPTPRASPAGGLSSSLNGRDRPADGYRDSSSEFFATSGGEKYPPLRRDGGRGTEVDGSSTVHLPLLSSSGDDEDLPENTFHHLSRSGRGGRGPSGSWSGMFLQNARGRIHPLLLVPAFLLGIALAGTGAMGPLLRGASRSAMSRLSSTTSLVSASGSPNYTLHSSGHLYVYPSALHPSSDTSISSSSSSDPSQHTMRHPIHDLIANATRLWEEKVRRQSKTLEEAVREYKRRFGRRPPKGFDDWFRFAKENDVILVDEFDQTFTDVLPFWALSPSVLQTRASKLQIDSSTFTMVIRKGVVEIAGAHAKDGRAKDQAALMKRWARWVPDVNITMSAHDGPSIMMDYGTRQRHLDYAKAGKLIPDAEADNVDEDAAFWGFPLACPPDSRLRRAYDGLEIDTLPHGPSFIADHLQTMNMCENPEWQYLHGFTSWPGMRPQTLRPLFSFAKMSVHSDLLLTPLEQYWDIEPWDPKWEDKPHNKAVWRGTTTGVWFDRGTWWRSSQRVRMWFMGKDKVGEQRVRFSGEGLETPQGTESLVEKKVKTIELMDKYIDFAFTGKAGQCSEEDGSCDAVRKLFDFQRAFGWNEANEYKYMLDLDGNAWSGRFHRLLSTNSVVLKSTIFPEWYAGWIQPWVHYIPLKIDYTDLFDIMSFFAGDLDGRNSHDALAKQIADNGKEYATKYWRYADMEAYFFRLALEWARVSSPDRAAMDYTGPGA</sequence>
<dbReference type="SMART" id="SM00672">
    <property type="entry name" value="CAP10"/>
    <property type="match status" value="1"/>
</dbReference>
<dbReference type="GO" id="GO:0016740">
    <property type="term" value="F:transferase activity"/>
    <property type="evidence" value="ECO:0007669"/>
    <property type="project" value="UniProtKB-KW"/>
</dbReference>
<keyword evidence="5" id="KW-1185">Reference proteome</keyword>
<feature type="compositionally biased region" description="Basic and acidic residues" evidence="1">
    <location>
        <begin position="63"/>
        <end position="75"/>
    </location>
</feature>
<reference evidence="4 5" key="1">
    <citation type="submission" date="2015-07" db="EMBL/GenBank/DDBJ databases">
        <authorList>
            <person name="Cajimat M.N.B."/>
            <person name="Milazzo M.L."/>
            <person name="Fulhorst C.F."/>
        </authorList>
    </citation>
    <scope>NUCLEOTIDE SEQUENCE [LARGE SCALE GENOMIC DNA]</scope>
    <source>
        <strain evidence="4">Single colony</strain>
    </source>
</reference>
<evidence type="ECO:0000259" key="3">
    <source>
        <dbReference type="SMART" id="SM00672"/>
    </source>
</evidence>
<feature type="region of interest" description="Disordered" evidence="1">
    <location>
        <begin position="1"/>
        <end position="139"/>
    </location>
</feature>
<evidence type="ECO:0000313" key="4">
    <source>
        <dbReference type="EMBL" id="CTR10196.1"/>
    </source>
</evidence>
<feature type="compositionally biased region" description="Basic and acidic residues" evidence="1">
    <location>
        <begin position="88"/>
        <end position="99"/>
    </location>
</feature>
<dbReference type="AlphaFoldDB" id="A0A0K3CSM7"/>
<evidence type="ECO:0000256" key="2">
    <source>
        <dbReference type="SAM" id="Phobius"/>
    </source>
</evidence>
<keyword evidence="2" id="KW-0472">Membrane</keyword>
<dbReference type="EMBL" id="CWKI01000012">
    <property type="protein sequence ID" value="CTR10196.1"/>
    <property type="molecule type" value="Genomic_DNA"/>
</dbReference>
<evidence type="ECO:0000256" key="1">
    <source>
        <dbReference type="SAM" id="MobiDB-lite"/>
    </source>
</evidence>
<keyword evidence="2" id="KW-0812">Transmembrane</keyword>
<name>A0A0K3CSM7_RHOTO</name>
<dbReference type="InterPro" id="IPR006598">
    <property type="entry name" value="CAP10"/>
</dbReference>
<organism evidence="4 5">
    <name type="scientific">Rhodotorula toruloides</name>
    <name type="common">Yeast</name>
    <name type="synonym">Rhodosporidium toruloides</name>
    <dbReference type="NCBI Taxonomy" id="5286"/>
    <lineage>
        <taxon>Eukaryota</taxon>
        <taxon>Fungi</taxon>
        <taxon>Dikarya</taxon>
        <taxon>Basidiomycota</taxon>
        <taxon>Pucciniomycotina</taxon>
        <taxon>Microbotryomycetes</taxon>
        <taxon>Sporidiobolales</taxon>
        <taxon>Sporidiobolaceae</taxon>
        <taxon>Rhodotorula</taxon>
    </lineage>
</organism>
<protein>
    <submittedName>
        <fullName evidence="4">BY PROTMAP: gi|472586237|gb|EMS23765.1| glycosyltransferase family 90 protein [Rhodosporidium toruloides NP11] gi|647397677|emb|CDR40913.1| RHTO0S05e08724g1_1 [Rhodosporidium toruloides]</fullName>
    </submittedName>
</protein>
<dbReference type="STRING" id="5286.A0A0K3CSM7"/>
<dbReference type="OMA" id="ATFTIHD"/>